<evidence type="ECO:0000256" key="1">
    <source>
        <dbReference type="ARBA" id="ARBA00023063"/>
    </source>
</evidence>
<accession>A0A229RL25</accession>
<feature type="region of interest" description="Disordered" evidence="2">
    <location>
        <begin position="184"/>
        <end position="205"/>
    </location>
</feature>
<dbReference type="SUPFAM" id="SSF89155">
    <property type="entry name" value="TorD-like"/>
    <property type="match status" value="1"/>
</dbReference>
<gene>
    <name evidence="3" type="primary">narJ</name>
    <name evidence="3" type="ORF">CFP71_35600</name>
</gene>
<dbReference type="NCBIfam" id="TIGR00684">
    <property type="entry name" value="narJ"/>
    <property type="match status" value="1"/>
</dbReference>
<protein>
    <submittedName>
        <fullName evidence="3">Nitrate reductase molybdenum cofactor assembly chaperone</fullName>
    </submittedName>
</protein>
<dbReference type="GO" id="GO:0051082">
    <property type="term" value="F:unfolded protein binding"/>
    <property type="evidence" value="ECO:0007669"/>
    <property type="project" value="InterPro"/>
</dbReference>
<organism evidence="3 4">
    <name type="scientific">Amycolatopsis thailandensis</name>
    <dbReference type="NCBI Taxonomy" id="589330"/>
    <lineage>
        <taxon>Bacteria</taxon>
        <taxon>Bacillati</taxon>
        <taxon>Actinomycetota</taxon>
        <taxon>Actinomycetes</taxon>
        <taxon>Pseudonocardiales</taxon>
        <taxon>Pseudonocardiaceae</taxon>
        <taxon>Amycolatopsis</taxon>
    </lineage>
</organism>
<evidence type="ECO:0000313" key="4">
    <source>
        <dbReference type="Proteomes" id="UP000215223"/>
    </source>
</evidence>
<dbReference type="InterPro" id="IPR020945">
    <property type="entry name" value="DMSO/NO3_reduct_chaperone"/>
</dbReference>
<proteinExistence type="predicted"/>
<dbReference type="PANTHER" id="PTHR43680">
    <property type="entry name" value="NITRATE REDUCTASE MOLYBDENUM COFACTOR ASSEMBLY CHAPERONE"/>
    <property type="match status" value="1"/>
</dbReference>
<dbReference type="GO" id="GO:0051131">
    <property type="term" value="P:chaperone-mediated protein complex assembly"/>
    <property type="evidence" value="ECO:0007669"/>
    <property type="project" value="InterPro"/>
</dbReference>
<keyword evidence="4" id="KW-1185">Reference proteome</keyword>
<reference evidence="3 4" key="1">
    <citation type="submission" date="2017-07" db="EMBL/GenBank/DDBJ databases">
        <title>Amycolatopsis thailandensis Genome sequencing and assembly.</title>
        <authorList>
            <person name="Kaur N."/>
            <person name="Mayilraj S."/>
        </authorList>
    </citation>
    <scope>NUCLEOTIDE SEQUENCE [LARGE SCALE GENOMIC DNA]</scope>
    <source>
        <strain evidence="3 4">JCM 16380</strain>
    </source>
</reference>
<dbReference type="GO" id="GO:0042128">
    <property type="term" value="P:nitrate assimilation"/>
    <property type="evidence" value="ECO:0007669"/>
    <property type="project" value="UniProtKB-KW"/>
</dbReference>
<dbReference type="EMBL" id="NMQT01000140">
    <property type="protein sequence ID" value="OXM47265.1"/>
    <property type="molecule type" value="Genomic_DNA"/>
</dbReference>
<dbReference type="InterPro" id="IPR036411">
    <property type="entry name" value="TorD-like_sf"/>
</dbReference>
<name>A0A229RL25_9PSEU</name>
<dbReference type="Gene3D" id="1.10.3480.10">
    <property type="entry name" value="TorD-like"/>
    <property type="match status" value="1"/>
</dbReference>
<dbReference type="GO" id="GO:0016530">
    <property type="term" value="F:metallochaperone activity"/>
    <property type="evidence" value="ECO:0007669"/>
    <property type="project" value="TreeGrafter"/>
</dbReference>
<dbReference type="PANTHER" id="PTHR43680:SF2">
    <property type="entry name" value="NITRATE REDUCTASE MOLYBDENUM COFACTOR ASSEMBLY CHAPERONE NARJ"/>
    <property type="match status" value="1"/>
</dbReference>
<sequence length="205" mass="22275">MKLFRPRAIPVPDHAALRQIAGWCLQYPDEAVLGKVGLLRACLDETTGPGHDELSRTVAYLEQGDPGELASHYIEVFDRKPRRTLHLSWFLDGDTRRRGETLAALRRFYRTHGFAPAENELPDFLPVILEFAAAAGADAAGQVLARFHPALDLLHRNLSTMDTPYRDAVAAVLATLPATPAPLPAEPPAELVGLDPFPTGAGGGR</sequence>
<comment type="caution">
    <text evidence="3">The sequence shown here is derived from an EMBL/GenBank/DDBJ whole genome shotgun (WGS) entry which is preliminary data.</text>
</comment>
<dbReference type="RefSeq" id="WP_093938337.1">
    <property type="nucleotide sequence ID" value="NZ_NMQT01000140.1"/>
</dbReference>
<dbReference type="AlphaFoldDB" id="A0A229RL25"/>
<dbReference type="InterPro" id="IPR003765">
    <property type="entry name" value="NO3_reductase_chaperone_NarJ"/>
</dbReference>
<evidence type="ECO:0000313" key="3">
    <source>
        <dbReference type="EMBL" id="OXM47265.1"/>
    </source>
</evidence>
<dbReference type="Pfam" id="PF02613">
    <property type="entry name" value="Nitrate_red_del"/>
    <property type="match status" value="1"/>
</dbReference>
<dbReference type="OrthoDB" id="4307003at2"/>
<dbReference type="Proteomes" id="UP000215223">
    <property type="component" value="Unassembled WGS sequence"/>
</dbReference>
<evidence type="ECO:0000256" key="2">
    <source>
        <dbReference type="SAM" id="MobiDB-lite"/>
    </source>
</evidence>
<keyword evidence="1" id="KW-0534">Nitrate assimilation</keyword>